<evidence type="ECO:0000259" key="3">
    <source>
        <dbReference type="Pfam" id="PF00561"/>
    </source>
</evidence>
<feature type="chain" id="PRO_5029724819" evidence="2">
    <location>
        <begin position="35"/>
        <end position="320"/>
    </location>
</feature>
<dbReference type="PROSITE" id="PS51257">
    <property type="entry name" value="PROKAR_LIPOPROTEIN"/>
    <property type="match status" value="1"/>
</dbReference>
<evidence type="ECO:0000256" key="1">
    <source>
        <dbReference type="ARBA" id="ARBA00022801"/>
    </source>
</evidence>
<dbReference type="PANTHER" id="PTHR43329">
    <property type="entry name" value="EPOXIDE HYDROLASE"/>
    <property type="match status" value="1"/>
</dbReference>
<dbReference type="InterPro" id="IPR000073">
    <property type="entry name" value="AB_hydrolase_1"/>
</dbReference>
<proteinExistence type="predicted"/>
<dbReference type="Pfam" id="PF00561">
    <property type="entry name" value="Abhydrolase_1"/>
    <property type="match status" value="1"/>
</dbReference>
<keyword evidence="2" id="KW-0732">Signal</keyword>
<dbReference type="SUPFAM" id="SSF53474">
    <property type="entry name" value="alpha/beta-Hydrolases"/>
    <property type="match status" value="1"/>
</dbReference>
<keyword evidence="5" id="KW-1185">Reference proteome</keyword>
<dbReference type="InterPro" id="IPR000639">
    <property type="entry name" value="Epox_hydrolase-like"/>
</dbReference>
<dbReference type="AlphaFoldDB" id="A0A7K1US61"/>
<name>A0A7K1US61_9NOCA</name>
<accession>A0A7K1US61</accession>
<dbReference type="Proteomes" id="UP000466794">
    <property type="component" value="Unassembled WGS sequence"/>
</dbReference>
<dbReference type="RefSeq" id="WP_157355811.1">
    <property type="nucleotide sequence ID" value="NZ_WRPP01000001.1"/>
</dbReference>
<feature type="signal peptide" evidence="2">
    <location>
        <begin position="1"/>
        <end position="34"/>
    </location>
</feature>
<dbReference type="Gene3D" id="3.40.50.1820">
    <property type="entry name" value="alpha/beta hydrolase"/>
    <property type="match status" value="1"/>
</dbReference>
<feature type="domain" description="AB hydrolase-1" evidence="3">
    <location>
        <begin position="64"/>
        <end position="172"/>
    </location>
</feature>
<evidence type="ECO:0000256" key="2">
    <source>
        <dbReference type="SAM" id="SignalP"/>
    </source>
</evidence>
<keyword evidence="1 4" id="KW-0378">Hydrolase</keyword>
<gene>
    <name evidence="4" type="ORF">GPX89_07030</name>
</gene>
<sequence>MRFNAFLGRLVPLAAALGMAATLATGCSSSQSAAAEPLPGFHDGTVDNDGVSVHYVVGGQGPGIVLLHGWPETWRAWSKLAPDLARDHTVVAIDLRGMGDSGFAKSDEGYQALNVATDVHAVAQKLNLGKFDLFAHDWGGEIGLAYADEYRSDLGHLAIMEAAPSSDYGKFALEKPDYLWFDWMALGAKDQLAEQLIAGKESAFYGSFYKEAKGGAIDKAESDAYIAAFSKPGRTHAGLEYYRQKPTGDKAIDAMIAKDGKLAVPVLGLGGQDSIGAGVGTMMGRVATNVTTDVVPGADHWVLDENTDYVLASLRKFIAQ</sequence>
<dbReference type="PRINTS" id="PR00412">
    <property type="entry name" value="EPOXHYDRLASE"/>
</dbReference>
<dbReference type="EMBL" id="WRPP01000001">
    <property type="protein sequence ID" value="MVU76999.1"/>
    <property type="molecule type" value="Genomic_DNA"/>
</dbReference>
<dbReference type="GO" id="GO:0016787">
    <property type="term" value="F:hydrolase activity"/>
    <property type="evidence" value="ECO:0007669"/>
    <property type="project" value="UniProtKB-KW"/>
</dbReference>
<evidence type="ECO:0000313" key="4">
    <source>
        <dbReference type="EMBL" id="MVU76999.1"/>
    </source>
</evidence>
<dbReference type="InterPro" id="IPR029058">
    <property type="entry name" value="AB_hydrolase_fold"/>
</dbReference>
<protein>
    <submittedName>
        <fullName evidence="4">Alpha/beta fold hydrolase</fullName>
    </submittedName>
</protein>
<comment type="caution">
    <text evidence="4">The sequence shown here is derived from an EMBL/GenBank/DDBJ whole genome shotgun (WGS) entry which is preliminary data.</text>
</comment>
<evidence type="ECO:0000313" key="5">
    <source>
        <dbReference type="Proteomes" id="UP000466794"/>
    </source>
</evidence>
<reference evidence="4 5" key="1">
    <citation type="submission" date="2019-12" db="EMBL/GenBank/DDBJ databases">
        <title>Nocardia sp. nov. ET3-3 isolated from soil.</title>
        <authorList>
            <person name="Kanchanasin P."/>
            <person name="Tanasupawat S."/>
            <person name="Yuki M."/>
            <person name="Kudo T."/>
        </authorList>
    </citation>
    <scope>NUCLEOTIDE SEQUENCE [LARGE SCALE GENOMIC DNA]</scope>
    <source>
        <strain evidence="4 5">ET3-3</strain>
    </source>
</reference>
<organism evidence="4 5">
    <name type="scientific">Nocardia terrae</name>
    <dbReference type="NCBI Taxonomy" id="2675851"/>
    <lineage>
        <taxon>Bacteria</taxon>
        <taxon>Bacillati</taxon>
        <taxon>Actinomycetota</taxon>
        <taxon>Actinomycetes</taxon>
        <taxon>Mycobacteriales</taxon>
        <taxon>Nocardiaceae</taxon>
        <taxon>Nocardia</taxon>
    </lineage>
</organism>